<feature type="domain" description="Phage capsid-like C-terminal" evidence="3">
    <location>
        <begin position="191"/>
        <end position="469"/>
    </location>
</feature>
<gene>
    <name evidence="4" type="ORF">R3P96_13375</name>
</gene>
<evidence type="ECO:0000259" key="3">
    <source>
        <dbReference type="Pfam" id="PF05065"/>
    </source>
</evidence>
<accession>A0ABU4BDQ6</accession>
<evidence type="ECO:0000313" key="4">
    <source>
        <dbReference type="EMBL" id="MDV6262332.1"/>
    </source>
</evidence>
<protein>
    <submittedName>
        <fullName evidence="4">Phage major capsid protein</fullName>
    </submittedName>
</protein>
<evidence type="ECO:0000256" key="1">
    <source>
        <dbReference type="ARBA" id="ARBA00004328"/>
    </source>
</evidence>
<feature type="coiled-coil region" evidence="2">
    <location>
        <begin position="14"/>
        <end position="80"/>
    </location>
</feature>
<dbReference type="Proteomes" id="UP001185755">
    <property type="component" value="Unassembled WGS sequence"/>
</dbReference>
<reference evidence="4 5" key="1">
    <citation type="submission" date="2023-10" db="EMBL/GenBank/DDBJ databases">
        <title>Development of a sustainable strategy for remediation of hydrocarbon-contaminated territories based on the waste exchange concept.</title>
        <authorList>
            <person name="Krivoruchko A."/>
        </authorList>
    </citation>
    <scope>NUCLEOTIDE SEQUENCE [LARGE SCALE GENOMIC DNA]</scope>
    <source>
        <strain evidence="4 5">IEGM 1323</strain>
    </source>
</reference>
<comment type="subcellular location">
    <subcellularLocation>
        <location evidence="1">Virion</location>
    </subcellularLocation>
</comment>
<dbReference type="Pfam" id="PF05065">
    <property type="entry name" value="Phage_capsid"/>
    <property type="match status" value="1"/>
</dbReference>
<evidence type="ECO:0000313" key="5">
    <source>
        <dbReference type="Proteomes" id="UP001185755"/>
    </source>
</evidence>
<keyword evidence="5" id="KW-1185">Reference proteome</keyword>
<keyword evidence="2" id="KW-0175">Coiled coil</keyword>
<dbReference type="NCBIfam" id="TIGR01554">
    <property type="entry name" value="major_cap_HK97"/>
    <property type="match status" value="1"/>
</dbReference>
<organism evidence="4 5">
    <name type="scientific">Rhodococcoides yunnanense</name>
    <dbReference type="NCBI Taxonomy" id="278209"/>
    <lineage>
        <taxon>Bacteria</taxon>
        <taxon>Bacillati</taxon>
        <taxon>Actinomycetota</taxon>
        <taxon>Actinomycetes</taxon>
        <taxon>Mycobacteriales</taxon>
        <taxon>Nocardiaceae</taxon>
        <taxon>Rhodococcoides</taxon>
    </lineage>
</organism>
<evidence type="ECO:0000256" key="2">
    <source>
        <dbReference type="SAM" id="Coils"/>
    </source>
</evidence>
<name>A0ABU4BDQ6_9NOCA</name>
<dbReference type="InterPro" id="IPR024455">
    <property type="entry name" value="Phage_capsid"/>
</dbReference>
<dbReference type="SUPFAM" id="SSF56563">
    <property type="entry name" value="Major capsid protein gp5"/>
    <property type="match status" value="1"/>
</dbReference>
<dbReference type="EMBL" id="JAWLJX010000003">
    <property type="protein sequence ID" value="MDV6262332.1"/>
    <property type="molecule type" value="Genomic_DNA"/>
</dbReference>
<sequence>MRRNKNRATRTPSLAEIRHELDELKIEASEIIEDAKTEHRDLDDEEDERVVEITERVVELRDLEEKALEKQANLRSLVDSGAIEHTSSTPTATRGNTERDIVLRNLDADVKRKVITEAEAGTVESLMRGDEGSTATRYARIAGDPDYRSAFVKLYRDPVGGHREFTNAEANAFRSAQTLSRAMNEGTGSQGGYLVPLSLDPHIILTSGGSVNPIRAIAKNVTITGQAWRGVSSAGVTAEWTPEATEMADASPTIANPVIPVHKADAFIPFSWEVEQDSAALLDELRTLLVDGIEQLTATAFATGTGTGQPRGVVTALVAAGAPYIVTPGVAETLTASDVYGLQGALPSRFQPNAQWTGNLSTIGRVRQFETANGATVFPELANGVLLGRKFNEMSTLDGFNPAVTDASNVVLIYGDWSNYVVVNRIGTTLEIIPNLIGANRRPTGQRGAVMYTRVGGDVVNTNGFRALNIATTA</sequence>
<comment type="caution">
    <text evidence="4">The sequence shown here is derived from an EMBL/GenBank/DDBJ whole genome shotgun (WGS) entry which is preliminary data.</text>
</comment>
<dbReference type="RefSeq" id="WP_317564735.1">
    <property type="nucleotide sequence ID" value="NZ_JAWLJX010000003.1"/>
</dbReference>
<proteinExistence type="predicted"/>
<dbReference type="InterPro" id="IPR054612">
    <property type="entry name" value="Phage_capsid-like_C"/>
</dbReference>
<dbReference type="Gene3D" id="3.30.2400.10">
    <property type="entry name" value="Major capsid protein gp5"/>
    <property type="match status" value="1"/>
</dbReference>